<protein>
    <recommendedName>
        <fullName evidence="5">Probable membrane transporter protein</fullName>
    </recommendedName>
</protein>
<feature type="transmembrane region" description="Helical" evidence="5">
    <location>
        <begin position="70"/>
        <end position="89"/>
    </location>
</feature>
<proteinExistence type="inferred from homology"/>
<gene>
    <name evidence="6" type="ORF">QNI16_33870</name>
</gene>
<feature type="transmembrane region" description="Helical" evidence="5">
    <location>
        <begin position="125"/>
        <end position="151"/>
    </location>
</feature>
<comment type="caution">
    <text evidence="6">The sequence shown here is derived from an EMBL/GenBank/DDBJ whole genome shotgun (WGS) entry which is preliminary data.</text>
</comment>
<dbReference type="PANTHER" id="PTHR43701">
    <property type="entry name" value="MEMBRANE TRANSPORTER PROTEIN MJ0441-RELATED"/>
    <property type="match status" value="1"/>
</dbReference>
<evidence type="ECO:0000313" key="6">
    <source>
        <dbReference type="EMBL" id="MDJ1485528.1"/>
    </source>
</evidence>
<dbReference type="Proteomes" id="UP001241110">
    <property type="component" value="Unassembled WGS sequence"/>
</dbReference>
<name>A0AAE3QZT6_9BACT</name>
<dbReference type="InterPro" id="IPR002781">
    <property type="entry name" value="TM_pro_TauE-like"/>
</dbReference>
<feature type="transmembrane region" description="Helical" evidence="5">
    <location>
        <begin position="95"/>
        <end position="113"/>
    </location>
</feature>
<evidence type="ECO:0000256" key="5">
    <source>
        <dbReference type="RuleBase" id="RU363041"/>
    </source>
</evidence>
<dbReference type="RefSeq" id="WP_313988209.1">
    <property type="nucleotide sequence ID" value="NZ_JASJOS010000020.1"/>
</dbReference>
<dbReference type="Pfam" id="PF01925">
    <property type="entry name" value="TauE"/>
    <property type="match status" value="1"/>
</dbReference>
<keyword evidence="3 5" id="KW-1133">Transmembrane helix</keyword>
<evidence type="ECO:0000313" key="7">
    <source>
        <dbReference type="Proteomes" id="UP001241110"/>
    </source>
</evidence>
<evidence type="ECO:0000256" key="2">
    <source>
        <dbReference type="ARBA" id="ARBA00022692"/>
    </source>
</evidence>
<evidence type="ECO:0000256" key="4">
    <source>
        <dbReference type="ARBA" id="ARBA00023136"/>
    </source>
</evidence>
<dbReference type="PANTHER" id="PTHR43701:SF2">
    <property type="entry name" value="MEMBRANE TRANSPORTER PROTEIN YJNA-RELATED"/>
    <property type="match status" value="1"/>
</dbReference>
<dbReference type="GO" id="GO:0005886">
    <property type="term" value="C:plasma membrane"/>
    <property type="evidence" value="ECO:0007669"/>
    <property type="project" value="UniProtKB-SubCell"/>
</dbReference>
<organism evidence="6 7">
    <name type="scientific">Xanthocytophaga flava</name>
    <dbReference type="NCBI Taxonomy" id="3048013"/>
    <lineage>
        <taxon>Bacteria</taxon>
        <taxon>Pseudomonadati</taxon>
        <taxon>Bacteroidota</taxon>
        <taxon>Cytophagia</taxon>
        <taxon>Cytophagales</taxon>
        <taxon>Rhodocytophagaceae</taxon>
        <taxon>Xanthocytophaga</taxon>
    </lineage>
</organism>
<reference evidence="6" key="1">
    <citation type="submission" date="2023-05" db="EMBL/GenBank/DDBJ databases">
        <authorList>
            <person name="Zhang X."/>
        </authorList>
    </citation>
    <scope>NUCLEOTIDE SEQUENCE</scope>
    <source>
        <strain evidence="6">YF14B1</strain>
    </source>
</reference>
<keyword evidence="5" id="KW-1003">Cell membrane</keyword>
<evidence type="ECO:0000256" key="1">
    <source>
        <dbReference type="ARBA" id="ARBA00004141"/>
    </source>
</evidence>
<evidence type="ECO:0000256" key="3">
    <source>
        <dbReference type="ARBA" id="ARBA00022989"/>
    </source>
</evidence>
<accession>A0AAE3QZT6</accession>
<keyword evidence="4 5" id="KW-0472">Membrane</keyword>
<comment type="subcellular location">
    <subcellularLocation>
        <location evidence="5">Cell membrane</location>
        <topology evidence="5">Multi-pass membrane protein</topology>
    </subcellularLocation>
    <subcellularLocation>
        <location evidence="1">Membrane</location>
        <topology evidence="1">Multi-pass membrane protein</topology>
    </subcellularLocation>
</comment>
<comment type="similarity">
    <text evidence="5">Belongs to the 4-toluene sulfonate uptake permease (TSUP) (TC 2.A.102) family.</text>
</comment>
<feature type="transmembrane region" description="Helical" evidence="5">
    <location>
        <begin position="181"/>
        <end position="206"/>
    </location>
</feature>
<keyword evidence="2 5" id="KW-0812">Transmembrane</keyword>
<sequence length="342" mass="37539">MFISALWLFICAILAFSLSAVCGGGAGLLLIPLLKTILPAANVPVTLSIGTAASSVSRMAVFKSHIQWKIVAWFVPAALPAVWLGVWLLKYLNPLYLELILGLFLVSNLPMLFKSKKESIAPKALPVFYLSLIGAAAGFVSGLTGAVGLLFNRFYLRYGLTKEQILATRAANELLLHLIKIFLYASFGLLTHDVFLLGILIGGAAIGSSWAMKCLLPKINDNWFKRLGYGAMIISGISLLTGATNRLIDTNHTQISLTPLSDGVQTQVQWKEGAFTLEFEYEEGIEFETKINFEDLPASQRVVASRLSKEADKLLIEEVFGVNKHYYEVYVFTNGKVVKTDI</sequence>
<dbReference type="InterPro" id="IPR051598">
    <property type="entry name" value="TSUP/Inactive_protease-like"/>
</dbReference>
<dbReference type="EMBL" id="JASJOS010000020">
    <property type="protein sequence ID" value="MDJ1485528.1"/>
    <property type="molecule type" value="Genomic_DNA"/>
</dbReference>
<dbReference type="AlphaFoldDB" id="A0AAE3QZT6"/>